<gene>
    <name evidence="1" type="ORF">MJG53_003386</name>
</gene>
<protein>
    <submittedName>
        <fullName evidence="1">Uncharacterized protein</fullName>
    </submittedName>
</protein>
<organism evidence="1 2">
    <name type="scientific">Ovis ammon polii x Ovis aries</name>
    <dbReference type="NCBI Taxonomy" id="2918886"/>
    <lineage>
        <taxon>Eukaryota</taxon>
        <taxon>Metazoa</taxon>
        <taxon>Chordata</taxon>
        <taxon>Craniata</taxon>
        <taxon>Vertebrata</taxon>
        <taxon>Euteleostomi</taxon>
        <taxon>Mammalia</taxon>
        <taxon>Eutheria</taxon>
        <taxon>Laurasiatheria</taxon>
        <taxon>Artiodactyla</taxon>
        <taxon>Ruminantia</taxon>
        <taxon>Pecora</taxon>
        <taxon>Bovidae</taxon>
        <taxon>Caprinae</taxon>
        <taxon>Ovis</taxon>
    </lineage>
</organism>
<dbReference type="Proteomes" id="UP001057279">
    <property type="component" value="Linkage Group LG02"/>
</dbReference>
<comment type="caution">
    <text evidence="1">The sequence shown here is derived from an EMBL/GenBank/DDBJ whole genome shotgun (WGS) entry which is preliminary data.</text>
</comment>
<sequence length="174" mass="19962">MKLLGSGGGKEDDQLGKNEVYDYLQEPLFQAIPDLFQYWSCVTQKHTKLAKLAFWLLAVPAVGARSGPSFFCSQTDFFTCNFETSSLHSQINTFNRYHCHGHHSLLVGFHSNNESSPLRNRIGMKKTERKMPVLPLMEIWNFTAYIDENVDIVQTWSTDSPKGYLEGVKLHWTR</sequence>
<name>A0ACB9VGN2_9CETA</name>
<reference evidence="1" key="1">
    <citation type="submission" date="2022-03" db="EMBL/GenBank/DDBJ databases">
        <title>Genomic analyses of argali, domestic sheep and their hybrids provide insights into chromosomal evolution, heterosis and genetic basis of agronomic traits.</title>
        <authorList>
            <person name="Li M."/>
        </authorList>
    </citation>
    <scope>NUCLEOTIDE SEQUENCE</scope>
    <source>
        <strain evidence="1">F1 hybrid</strain>
    </source>
</reference>
<evidence type="ECO:0000313" key="1">
    <source>
        <dbReference type="EMBL" id="KAI4588978.1"/>
    </source>
</evidence>
<proteinExistence type="predicted"/>
<accession>A0ACB9VGN2</accession>
<keyword evidence="2" id="KW-1185">Reference proteome</keyword>
<evidence type="ECO:0000313" key="2">
    <source>
        <dbReference type="Proteomes" id="UP001057279"/>
    </source>
</evidence>
<dbReference type="EMBL" id="CM043027">
    <property type="protein sequence ID" value="KAI4588978.1"/>
    <property type="molecule type" value="Genomic_DNA"/>
</dbReference>